<dbReference type="Pfam" id="PF00723">
    <property type="entry name" value="Glyco_hydro_15"/>
    <property type="match status" value="1"/>
</dbReference>
<dbReference type="STRING" id="679936.Sulac_3326"/>
<dbReference type="HOGENOM" id="CLU_010399_3_1_9"/>
<dbReference type="KEGG" id="sap:Sulac_3326"/>
<evidence type="ECO:0000259" key="2">
    <source>
        <dbReference type="Pfam" id="PF19291"/>
    </source>
</evidence>
<protein>
    <submittedName>
        <fullName evidence="3">Glycoside hydrolase 15-related protein</fullName>
    </submittedName>
</protein>
<dbReference type="GO" id="GO:0005975">
    <property type="term" value="P:carbohydrate metabolic process"/>
    <property type="evidence" value="ECO:0007669"/>
    <property type="project" value="InterPro"/>
</dbReference>
<evidence type="ECO:0000313" key="3">
    <source>
        <dbReference type="EMBL" id="AEW06772.1"/>
    </source>
</evidence>
<dbReference type="InterPro" id="IPR045582">
    <property type="entry name" value="Trehalase-like_N"/>
</dbReference>
<dbReference type="SUPFAM" id="SSF48208">
    <property type="entry name" value="Six-hairpin glycosidases"/>
    <property type="match status" value="1"/>
</dbReference>
<proteinExistence type="predicted"/>
<dbReference type="PANTHER" id="PTHR31616:SF0">
    <property type="entry name" value="GLUCAN 1,4-ALPHA-GLUCOSIDASE"/>
    <property type="match status" value="1"/>
</dbReference>
<dbReference type="GO" id="GO:0004553">
    <property type="term" value="F:hydrolase activity, hydrolyzing O-glycosyl compounds"/>
    <property type="evidence" value="ECO:0007669"/>
    <property type="project" value="TreeGrafter"/>
</dbReference>
<evidence type="ECO:0000313" key="4">
    <source>
        <dbReference type="Proteomes" id="UP000005439"/>
    </source>
</evidence>
<dbReference type="AlphaFoldDB" id="G8TT72"/>
<reference evidence="3 4" key="2">
    <citation type="journal article" date="2012" name="Stand. Genomic Sci.">
        <title>Complete genome sequence of the moderately thermophilic mineral-sulfide-oxidizing firmicute Sulfobacillus acidophilus type strain (NAL(T)).</title>
        <authorList>
            <person name="Anderson I."/>
            <person name="Chertkov O."/>
            <person name="Chen A."/>
            <person name="Saunders E."/>
            <person name="Lapidus A."/>
            <person name="Nolan M."/>
            <person name="Lucas S."/>
            <person name="Hammon N."/>
            <person name="Deshpande S."/>
            <person name="Cheng J.F."/>
            <person name="Han C."/>
            <person name="Tapia R."/>
            <person name="Goodwin L.A."/>
            <person name="Pitluck S."/>
            <person name="Liolios K."/>
            <person name="Pagani I."/>
            <person name="Ivanova N."/>
            <person name="Mikhailova N."/>
            <person name="Pati A."/>
            <person name="Palaniappan K."/>
            <person name="Land M."/>
            <person name="Pan C."/>
            <person name="Rohde M."/>
            <person name="Pukall R."/>
            <person name="Goker M."/>
            <person name="Detter J.C."/>
            <person name="Woyke T."/>
            <person name="Bristow J."/>
            <person name="Eisen J.A."/>
            <person name="Markowitz V."/>
            <person name="Hugenholtz P."/>
            <person name="Kyrpides N.C."/>
            <person name="Klenk H.P."/>
            <person name="Mavromatis K."/>
        </authorList>
    </citation>
    <scope>NUCLEOTIDE SEQUENCE [LARGE SCALE GENOMIC DNA]</scope>
    <source>
        <strain evidence="4">ATCC 700253 / DSM 10332 / NAL</strain>
    </source>
</reference>
<dbReference type="InterPro" id="IPR011613">
    <property type="entry name" value="GH15-like"/>
</dbReference>
<feature type="domain" description="Trehalase-like N-terminal" evidence="2">
    <location>
        <begin position="9"/>
        <end position="129"/>
    </location>
</feature>
<name>G8TT72_SULAD</name>
<organism evidence="3 4">
    <name type="scientific">Sulfobacillus acidophilus (strain ATCC 700253 / DSM 10332 / NAL)</name>
    <dbReference type="NCBI Taxonomy" id="679936"/>
    <lineage>
        <taxon>Bacteria</taxon>
        <taxon>Bacillati</taxon>
        <taxon>Bacillota</taxon>
        <taxon>Clostridia</taxon>
        <taxon>Eubacteriales</taxon>
        <taxon>Clostridiales Family XVII. Incertae Sedis</taxon>
        <taxon>Sulfobacillus</taxon>
    </lineage>
</organism>
<dbReference type="EMBL" id="CP003179">
    <property type="protein sequence ID" value="AEW06772.1"/>
    <property type="molecule type" value="Genomic_DNA"/>
</dbReference>
<sequence length="591" mass="67129">MSAPRFYGFISNSYTAALVGPDGSVDWFPCPRFDSAAVFCRLLDDARGGFFAIRPEGPWESRQQYLDQTNLLVTTFQTPDGQATILDFLPIGRTAIWRIVETPIPLVLTCRPTFNFGSCNAAYQIEDTGALFLHPAGTEALRLMINGPQTKREQRDQWTIGPGHVVVVLRYAQDAEREVPQLTEPLTNESEMIQRTKTFWLLNRLPYQGPWAHAFHQSVMVLRGLTYRTNGAMVAAATTSLPEIIGAERQWDYRFVWVRDAAYGAEALLLAGDPVGCRRYLEFIFNTVDLVGKPFAAPFYRVDGTVSHGEQEIGWLAGYRNTRPVRIGNAASGQLQLDVAGDFLWVVYLYWLTTQDHTFIRDYWWAIETLVHWVAGHWQQEDASLWEFRDDDDRYTHSQVMCWVALKAGQVFAEKALALPGLANHWAAQAQHVRKAVWDRFHQSGLPYLTQGPRHPQLDAALLTLPLYGFLAPDDPVFRETLTQIENALVVDDRVYRYRQDNLGTAVHPFTLAGFWLARVYHRLGRADRRDALISAQIASMTDLGLFAEHIDRETGEPRGNFPQLFPHAGLITTLVERQNPAAPWFHPWPD</sequence>
<keyword evidence="4" id="KW-1185">Reference proteome</keyword>
<dbReference type="Pfam" id="PF19291">
    <property type="entry name" value="TREH_N"/>
    <property type="match status" value="1"/>
</dbReference>
<dbReference type="PANTHER" id="PTHR31616">
    <property type="entry name" value="TREHALASE"/>
    <property type="match status" value="1"/>
</dbReference>
<dbReference type="Proteomes" id="UP000005439">
    <property type="component" value="Chromosome"/>
</dbReference>
<dbReference type="InterPro" id="IPR012341">
    <property type="entry name" value="6hp_glycosidase-like_sf"/>
</dbReference>
<gene>
    <name evidence="3" type="ordered locus">Sulac_3326</name>
</gene>
<feature type="domain" description="GH15-like" evidence="1">
    <location>
        <begin position="216"/>
        <end position="526"/>
    </location>
</feature>
<dbReference type="InterPro" id="IPR008928">
    <property type="entry name" value="6-hairpin_glycosidase_sf"/>
</dbReference>
<evidence type="ECO:0000259" key="1">
    <source>
        <dbReference type="Pfam" id="PF00723"/>
    </source>
</evidence>
<dbReference type="Gene3D" id="1.50.10.10">
    <property type="match status" value="1"/>
</dbReference>
<reference evidence="4" key="1">
    <citation type="submission" date="2011-12" db="EMBL/GenBank/DDBJ databases">
        <title>The complete genome of chromosome of Sulfobacillus acidophilus DSM 10332.</title>
        <authorList>
            <person name="Lucas S."/>
            <person name="Han J."/>
            <person name="Lapidus A."/>
            <person name="Bruce D."/>
            <person name="Goodwin L."/>
            <person name="Pitluck S."/>
            <person name="Peters L."/>
            <person name="Kyrpides N."/>
            <person name="Mavromatis K."/>
            <person name="Ivanova N."/>
            <person name="Mikhailova N."/>
            <person name="Chertkov O."/>
            <person name="Saunders E."/>
            <person name="Detter J.C."/>
            <person name="Tapia R."/>
            <person name="Han C."/>
            <person name="Land M."/>
            <person name="Hauser L."/>
            <person name="Markowitz V."/>
            <person name="Cheng J.-F."/>
            <person name="Hugenholtz P."/>
            <person name="Woyke T."/>
            <person name="Wu D."/>
            <person name="Pukall R."/>
            <person name="Gehrich-Schroeter G."/>
            <person name="Schneider S."/>
            <person name="Klenk H.-P."/>
            <person name="Eisen J.A."/>
        </authorList>
    </citation>
    <scope>NUCLEOTIDE SEQUENCE [LARGE SCALE GENOMIC DNA]</scope>
    <source>
        <strain evidence="4">ATCC 700253 / DSM 10332 / NAL</strain>
    </source>
</reference>
<dbReference type="PATRIC" id="fig|679936.5.peg.3443"/>
<accession>G8TT72</accession>
<keyword evidence="3" id="KW-0378">Hydrolase</keyword>